<protein>
    <recommendedName>
        <fullName evidence="11">Cysteine--tRNA ligase, cytoplasmic</fullName>
        <ecNumber evidence="2">6.1.1.16</ecNumber>
    </recommendedName>
    <alternativeName>
        <fullName evidence="10">Cysteinyl-tRNA synthetase</fullName>
    </alternativeName>
</protein>
<dbReference type="HAMAP" id="MF_00041">
    <property type="entry name" value="Cys_tRNA_synth"/>
    <property type="match status" value="1"/>
</dbReference>
<comment type="cofactor">
    <cofactor evidence="1">
        <name>Zn(2+)</name>
        <dbReference type="ChEBI" id="CHEBI:29105"/>
    </cofactor>
</comment>
<dbReference type="PRINTS" id="PR00983">
    <property type="entry name" value="TRNASYNTHCYS"/>
</dbReference>
<keyword evidence="9" id="KW-0030">Aminoacyl-tRNA synthetase</keyword>
<evidence type="ECO:0000256" key="9">
    <source>
        <dbReference type="ARBA" id="ARBA00023146"/>
    </source>
</evidence>
<dbReference type="EC" id="6.1.1.16" evidence="2"/>
<gene>
    <name evidence="15" type="primary">LOC100212788</name>
</gene>
<accession>A0ABM4BC01</accession>
<proteinExistence type="inferred from homology"/>
<keyword evidence="8" id="KW-0648">Protein biosynthesis</keyword>
<reference evidence="14" key="1">
    <citation type="submission" date="2025-05" db="UniProtKB">
        <authorList>
            <consortium name="RefSeq"/>
        </authorList>
    </citation>
    <scope>NUCLEOTIDE SEQUENCE [LARGE SCALE GENOMIC DNA]</scope>
</reference>
<keyword evidence="3 15" id="KW-0436">Ligase</keyword>
<evidence type="ECO:0000256" key="7">
    <source>
        <dbReference type="ARBA" id="ARBA00022840"/>
    </source>
</evidence>
<name>A0ABM4BC01_HYDVU</name>
<dbReference type="Gene3D" id="3.40.50.620">
    <property type="entry name" value="HUPs"/>
    <property type="match status" value="1"/>
</dbReference>
<evidence type="ECO:0000313" key="14">
    <source>
        <dbReference type="Proteomes" id="UP001652625"/>
    </source>
</evidence>
<dbReference type="PANTHER" id="PTHR10890:SF3">
    <property type="entry name" value="CYSTEINE--TRNA LIGASE, CYTOPLASMIC"/>
    <property type="match status" value="1"/>
</dbReference>
<feature type="coiled-coil region" evidence="12">
    <location>
        <begin position="654"/>
        <end position="696"/>
    </location>
</feature>
<evidence type="ECO:0000256" key="12">
    <source>
        <dbReference type="SAM" id="Coils"/>
    </source>
</evidence>
<dbReference type="SUPFAM" id="SSF47323">
    <property type="entry name" value="Anticodon-binding domain of a subclass of class I aminoacyl-tRNA synthetases"/>
    <property type="match status" value="1"/>
</dbReference>
<dbReference type="InterPro" id="IPR015803">
    <property type="entry name" value="Cys-tRNA-ligase"/>
</dbReference>
<keyword evidence="4" id="KW-0479">Metal-binding</keyword>
<dbReference type="InterPro" id="IPR014729">
    <property type="entry name" value="Rossmann-like_a/b/a_fold"/>
</dbReference>
<keyword evidence="6" id="KW-0862">Zinc</keyword>
<evidence type="ECO:0000259" key="13">
    <source>
        <dbReference type="Pfam" id="PF01406"/>
    </source>
</evidence>
<evidence type="ECO:0000256" key="4">
    <source>
        <dbReference type="ARBA" id="ARBA00022723"/>
    </source>
</evidence>
<reference evidence="15" key="2">
    <citation type="submission" date="2025-08" db="UniProtKB">
        <authorList>
            <consortium name="RefSeq"/>
        </authorList>
    </citation>
    <scope>IDENTIFICATION</scope>
</reference>
<evidence type="ECO:0000256" key="8">
    <source>
        <dbReference type="ARBA" id="ARBA00022917"/>
    </source>
</evidence>
<evidence type="ECO:0000256" key="6">
    <source>
        <dbReference type="ARBA" id="ARBA00022833"/>
    </source>
</evidence>
<dbReference type="GeneID" id="100212788"/>
<dbReference type="PANTHER" id="PTHR10890">
    <property type="entry name" value="CYSTEINYL-TRNA SYNTHETASE"/>
    <property type="match status" value="1"/>
</dbReference>
<evidence type="ECO:0000313" key="15">
    <source>
        <dbReference type="RefSeq" id="XP_065646455.1"/>
    </source>
</evidence>
<dbReference type="SUPFAM" id="SSF52374">
    <property type="entry name" value="Nucleotidylyl transferase"/>
    <property type="match status" value="1"/>
</dbReference>
<dbReference type="InterPro" id="IPR009080">
    <property type="entry name" value="tRNAsynth_Ia_anticodon-bd"/>
</dbReference>
<dbReference type="Pfam" id="PF01406">
    <property type="entry name" value="tRNA-synt_1e"/>
    <property type="match status" value="1"/>
</dbReference>
<evidence type="ECO:0000256" key="3">
    <source>
        <dbReference type="ARBA" id="ARBA00022598"/>
    </source>
</evidence>
<feature type="domain" description="tRNA synthetases class I catalytic" evidence="13">
    <location>
        <begin position="56"/>
        <end position="465"/>
    </location>
</feature>
<dbReference type="CDD" id="cd00672">
    <property type="entry name" value="CysRS_core"/>
    <property type="match status" value="1"/>
</dbReference>
<evidence type="ECO:0000256" key="1">
    <source>
        <dbReference type="ARBA" id="ARBA00001947"/>
    </source>
</evidence>
<evidence type="ECO:0000256" key="10">
    <source>
        <dbReference type="ARBA" id="ARBA00031499"/>
    </source>
</evidence>
<keyword evidence="7" id="KW-0067">ATP-binding</keyword>
<dbReference type="InterPro" id="IPR032678">
    <property type="entry name" value="tRNA-synt_1_cat_dom"/>
</dbReference>
<sequence length="754" mass="87056">MFFKNNAILNIFKYSTQRISFINIRMQHWTQPCLDNQTNKSQLHLYNSLTRETNLFVPQSGNKVTWYSCGPTVYDASHMGHARSYISFDILRRVMSDYFNYDIYYVMNITDVDDKIINRARRNHLIKQFRESNPSNEKILQDLDVSLKNYREKLLKTTDADKIVMINKILESVVSCEDQFRKAISSGASTAEIDHLKEDLLLKSHDPLSEWLDAQFGSTITEHRIFSELTQYWEKEYNEDMKSLNIRPADIITRVSQYIPEIVAYIERIIENGFGYVCNGSVYFDTIKFGSSENHKYAKLVPEAVGDLAALAEGEGDLSQLNPGAKKSDRDFALWKASKVGEPYWPSPWGNGRPGWHIECSAMASDILGNSIDIHTGGVDLKFPHHDNEIAQAEAHYNCSQWINYFLHAGHLTIDGCKMSKSLKNFVTVKDALKKNTSRQIRLAFLLHAWNATLDYNSNVLKEAEQIEKLFMDFFLNVKDIIRNNESFSLTSHNYKEEEKLLQNNFMEKKQKIHEALCDSINTVVAVQQMQSLVKLANIYIGQARQNNKVPNHAVIGGIAKYLTKMLKIFGVNDGDQEIGFSLVDVSGNLKHEEIVMPYIQLVAEFRESVRKVAREKKVPEILKMCDEIRDTKLPELGVQLEDHEGNNLPVVKLVDKETLLKERQQKLDEIEKKRREKEELKQKQLEEKLMKEAKAKVPPSEMFKLEQDKYSLFDEQGIPTHDSNGEKLSSSQLKKLKKLYTQQEKLYQKYLES</sequence>
<keyword evidence="14" id="KW-1185">Reference proteome</keyword>
<evidence type="ECO:0000256" key="5">
    <source>
        <dbReference type="ARBA" id="ARBA00022741"/>
    </source>
</evidence>
<keyword evidence="5" id="KW-0547">Nucleotide-binding</keyword>
<dbReference type="InterPro" id="IPR024909">
    <property type="entry name" value="Cys-tRNA/MSH_ligase"/>
</dbReference>
<organism evidence="14 15">
    <name type="scientific">Hydra vulgaris</name>
    <name type="common">Hydra</name>
    <name type="synonym">Hydra attenuata</name>
    <dbReference type="NCBI Taxonomy" id="6087"/>
    <lineage>
        <taxon>Eukaryota</taxon>
        <taxon>Metazoa</taxon>
        <taxon>Cnidaria</taxon>
        <taxon>Hydrozoa</taxon>
        <taxon>Hydroidolina</taxon>
        <taxon>Anthoathecata</taxon>
        <taxon>Aplanulata</taxon>
        <taxon>Hydridae</taxon>
        <taxon>Hydra</taxon>
    </lineage>
</organism>
<dbReference type="RefSeq" id="XP_065646455.1">
    <property type="nucleotide sequence ID" value="XM_065790383.1"/>
</dbReference>
<dbReference type="Proteomes" id="UP001652625">
    <property type="component" value="Chromosome 02"/>
</dbReference>
<dbReference type="GO" id="GO:0016874">
    <property type="term" value="F:ligase activity"/>
    <property type="evidence" value="ECO:0007669"/>
    <property type="project" value="UniProtKB-KW"/>
</dbReference>
<keyword evidence="12" id="KW-0175">Coiled coil</keyword>
<evidence type="ECO:0000256" key="11">
    <source>
        <dbReference type="ARBA" id="ARBA00039362"/>
    </source>
</evidence>
<dbReference type="NCBIfam" id="TIGR00435">
    <property type="entry name" value="cysS"/>
    <property type="match status" value="1"/>
</dbReference>
<evidence type="ECO:0000256" key="2">
    <source>
        <dbReference type="ARBA" id="ARBA00012832"/>
    </source>
</evidence>